<dbReference type="EMBL" id="MLAK01001260">
    <property type="protein sequence ID" value="OHS95165.1"/>
    <property type="molecule type" value="Genomic_DNA"/>
</dbReference>
<reference evidence="2" key="1">
    <citation type="submission" date="2016-10" db="EMBL/GenBank/DDBJ databases">
        <authorList>
            <person name="Benchimol M."/>
            <person name="Almeida L.G."/>
            <person name="Vasconcelos A.T."/>
            <person name="Perreira-Neves A."/>
            <person name="Rosa I.A."/>
            <person name="Tasca T."/>
            <person name="Bogo M.R."/>
            <person name="de Souza W."/>
        </authorList>
    </citation>
    <scope>NUCLEOTIDE SEQUENCE [LARGE SCALE GENOMIC DNA]</scope>
    <source>
        <strain evidence="2">K</strain>
    </source>
</reference>
<evidence type="ECO:0000313" key="3">
    <source>
        <dbReference type="Proteomes" id="UP000179807"/>
    </source>
</evidence>
<dbReference type="Proteomes" id="UP000179807">
    <property type="component" value="Unassembled WGS sequence"/>
</dbReference>
<dbReference type="AlphaFoldDB" id="A0A1J4JCM7"/>
<proteinExistence type="predicted"/>
<feature type="region of interest" description="Disordered" evidence="1">
    <location>
        <begin position="45"/>
        <end position="111"/>
    </location>
</feature>
<protein>
    <submittedName>
        <fullName evidence="2">Uncharacterized protein</fullName>
    </submittedName>
</protein>
<accession>A0A1J4JCM7</accession>
<dbReference type="InterPro" id="IPR006597">
    <property type="entry name" value="Sel1-like"/>
</dbReference>
<sequence length="252" mass="28423">MENYESNLKISEKDYQAEIDAVDALKFETDQLQLELSKLESSFKTVMKQSSNATTKKQALEKERAEMEAKLNHEEEEEKIEFVEEEEEKNEEQQQQPATMPLWSPKSELKPPQKPFVESQYLENIEKADNFMKIAPTEALKQCFKLIDQRDLNHKAALVDFLYHCAVEMKQPEMCSSLAALLAAKDKTCDDFAVSLLLFAASKDIPDALFNLGVMTRLGRGVMQNDEAAAQMIIKAANMGFEQALQAAGAAC</sequence>
<name>A0A1J4JCM7_9EUKA</name>
<organism evidence="2 3">
    <name type="scientific">Tritrichomonas foetus</name>
    <dbReference type="NCBI Taxonomy" id="1144522"/>
    <lineage>
        <taxon>Eukaryota</taxon>
        <taxon>Metamonada</taxon>
        <taxon>Parabasalia</taxon>
        <taxon>Tritrichomonadida</taxon>
        <taxon>Tritrichomonadidae</taxon>
        <taxon>Tritrichomonas</taxon>
    </lineage>
</organism>
<gene>
    <name evidence="2" type="ORF">TRFO_10651</name>
</gene>
<dbReference type="RefSeq" id="XP_068348302.1">
    <property type="nucleotide sequence ID" value="XM_068495583.1"/>
</dbReference>
<keyword evidence="3" id="KW-1185">Reference proteome</keyword>
<feature type="compositionally biased region" description="Acidic residues" evidence="1">
    <location>
        <begin position="74"/>
        <end position="90"/>
    </location>
</feature>
<dbReference type="GeneID" id="94830287"/>
<evidence type="ECO:0000256" key="1">
    <source>
        <dbReference type="SAM" id="MobiDB-lite"/>
    </source>
</evidence>
<comment type="caution">
    <text evidence="2">The sequence shown here is derived from an EMBL/GenBank/DDBJ whole genome shotgun (WGS) entry which is preliminary data.</text>
</comment>
<dbReference type="VEuPathDB" id="TrichDB:TRFO_10651"/>
<feature type="compositionally biased region" description="Polar residues" evidence="1">
    <location>
        <begin position="45"/>
        <end position="57"/>
    </location>
</feature>
<dbReference type="InterPro" id="IPR011990">
    <property type="entry name" value="TPR-like_helical_dom_sf"/>
</dbReference>
<feature type="compositionally biased region" description="Basic and acidic residues" evidence="1">
    <location>
        <begin position="58"/>
        <end position="73"/>
    </location>
</feature>
<dbReference type="Gene3D" id="1.25.40.10">
    <property type="entry name" value="Tetratricopeptide repeat domain"/>
    <property type="match status" value="1"/>
</dbReference>
<evidence type="ECO:0000313" key="2">
    <source>
        <dbReference type="EMBL" id="OHS95165.1"/>
    </source>
</evidence>
<dbReference type="SMART" id="SM00671">
    <property type="entry name" value="SEL1"/>
    <property type="match status" value="1"/>
</dbReference>
<dbReference type="SUPFAM" id="SSF81901">
    <property type="entry name" value="HCP-like"/>
    <property type="match status" value="1"/>
</dbReference>